<organism evidence="1 2">
    <name type="scientific">Panagrolaimus sp. ES5</name>
    <dbReference type="NCBI Taxonomy" id="591445"/>
    <lineage>
        <taxon>Eukaryota</taxon>
        <taxon>Metazoa</taxon>
        <taxon>Ecdysozoa</taxon>
        <taxon>Nematoda</taxon>
        <taxon>Chromadorea</taxon>
        <taxon>Rhabditida</taxon>
        <taxon>Tylenchina</taxon>
        <taxon>Panagrolaimomorpha</taxon>
        <taxon>Panagrolaimoidea</taxon>
        <taxon>Panagrolaimidae</taxon>
        <taxon>Panagrolaimus</taxon>
    </lineage>
</organism>
<protein>
    <submittedName>
        <fullName evidence="2">MI domain-containing protein</fullName>
    </submittedName>
</protein>
<dbReference type="Proteomes" id="UP000887579">
    <property type="component" value="Unplaced"/>
</dbReference>
<accession>A0AC34GUD6</accession>
<proteinExistence type="predicted"/>
<sequence length="780" mass="90498">MSEVESDREEEGKERSRSSKKHKKSKENVKLETPEPPSPPPKKKEVDPILTRAGGAYIPPARLRMMMEQQADKKDEKYQRMNWEKLKKKIHGQVNKVNVGNIVQVVRELLQENVIRGKGLLARSIIQAQTFSPSFSHVYAALVSIINSKFPNIGELIIRRLIIQFKRAFKNLNKATCVTVSTFLGHLANQRVVHELLILELLLVLMKDPTDDSIEIAVNLLKVCGQMLSQVTPQGTFAIFEQLRSILENCNDITSRTQYMIEVLFHVRKEKFVSYPSVVEELDLIEEEDQVCHLVHIISEDDKPLDPETGLNVFKYDPNFEETEAQYDEIRREIIGDADDSDDEEGEGGEQPAAGATEDGDENEDTVKPLVSMKIVDMTEAEQAAFRRKVYLTIQSSLDFQEAAHKLIKNVYKPGIEAELCNMIVDCCAQQRSYTPFFGKLAERFCKLRKEFQDSFEKISRDTYHTIHRFDITKLRNMAKLVSHLLSTDAIGWTIFSEVRMTEEDTTSSGRIYIKTIFLELSEVLGLVKLDERLNDPTLKHNFEGLFPKDHPKNSRFAINFFSYIGLSGLTLDLRKHLKKKEKKLKEEAEVKEEEDESSSDSDSSESTDSSDSDNSDSSDTSSSSSSDSEKEKKSKKKNKKIKTEPIVRVKEEPQSVREEVPYRPPASERRDDDRRRHRDREDERRHRRDKDDRSKRSRDDEPSRKRHDSDRKERKSRGDDSGYKRSRDDGNRKERRLRDDNDDRKERHRRRDDDDNRKENSRHSSHNRRSPSPKRRRED</sequence>
<evidence type="ECO:0000313" key="1">
    <source>
        <dbReference type="Proteomes" id="UP000887579"/>
    </source>
</evidence>
<dbReference type="WBParaSite" id="ES5_v2.g8163.t1">
    <property type="protein sequence ID" value="ES5_v2.g8163.t1"/>
    <property type="gene ID" value="ES5_v2.g8163"/>
</dbReference>
<evidence type="ECO:0000313" key="2">
    <source>
        <dbReference type="WBParaSite" id="ES5_v2.g8163.t1"/>
    </source>
</evidence>
<name>A0AC34GUD6_9BILA</name>
<reference evidence="2" key="1">
    <citation type="submission" date="2022-11" db="UniProtKB">
        <authorList>
            <consortium name="WormBaseParasite"/>
        </authorList>
    </citation>
    <scope>IDENTIFICATION</scope>
</reference>